<organism evidence="1 2">
    <name type="scientific">Brucella suis (strain ATCC 23445 / NCTC 10510)</name>
    <dbReference type="NCBI Taxonomy" id="470137"/>
    <lineage>
        <taxon>Bacteria</taxon>
        <taxon>Pseudomonadati</taxon>
        <taxon>Pseudomonadota</taxon>
        <taxon>Alphaproteobacteria</taxon>
        <taxon>Hyphomicrobiales</taxon>
        <taxon>Brucellaceae</taxon>
        <taxon>Brucella/Ochrobactrum group</taxon>
        <taxon>Brucella</taxon>
    </lineage>
</organism>
<sequence>MKKAAGATGGKKKSLACFSKSIWKLMETGKILRRIRLVED</sequence>
<reference evidence="1 2" key="1">
    <citation type="submission" date="2007-12" db="EMBL/GenBank/DDBJ databases">
        <title>Brucella suis ATCC 23445 whole genome shotgun sequencing project.</title>
        <authorList>
            <person name="Setubal J.C."/>
            <person name="Bowns C."/>
            <person name="Boyle S."/>
            <person name="Crasta O.R."/>
            <person name="Czar M.J."/>
            <person name="Dharmanolla C."/>
            <person name="Gillespie J.J."/>
            <person name="Kenyon R.W."/>
            <person name="Lu J."/>
            <person name="Mane S."/>
            <person name="Mohapatra S."/>
            <person name="Nagrani S."/>
            <person name="Purkayastha A."/>
            <person name="Rajasimha H.K."/>
            <person name="Shallom J.M."/>
            <person name="Shallom S."/>
            <person name="Shukla M."/>
            <person name="Snyder E.E."/>
            <person name="Sobral B.W."/>
            <person name="Wattam A.R."/>
            <person name="Will R."/>
            <person name="Williams K."/>
            <person name="Yoo H."/>
            <person name="Bruce D."/>
            <person name="Detter C."/>
            <person name="Munk C."/>
            <person name="Brettin T.S."/>
        </authorList>
    </citation>
    <scope>NUCLEOTIDE SEQUENCE [LARGE SCALE GENOMIC DNA]</scope>
    <source>
        <strain evidence="2">ATCC 23445 / NCTC 10510</strain>
    </source>
</reference>
<protein>
    <submittedName>
        <fullName evidence="1">Uncharacterized protein</fullName>
    </submittedName>
</protein>
<evidence type="ECO:0000313" key="2">
    <source>
        <dbReference type="Proteomes" id="UP000008545"/>
    </source>
</evidence>
<dbReference type="KEGG" id="bmt:BSUIS_A1546"/>
<dbReference type="EMBL" id="CP000911">
    <property type="protein sequence ID" value="ABY38578.1"/>
    <property type="molecule type" value="Genomic_DNA"/>
</dbReference>
<proteinExistence type="predicted"/>
<dbReference type="AlphaFoldDB" id="B0CHS7"/>
<accession>B0CHS7</accession>
<evidence type="ECO:0000313" key="1">
    <source>
        <dbReference type="EMBL" id="ABY38578.1"/>
    </source>
</evidence>
<dbReference type="HOGENOM" id="CLU_3286002_0_0_5"/>
<gene>
    <name evidence="1" type="ordered locus">BSUIS_A1546</name>
</gene>
<name>B0CHS7_BRUSI</name>
<dbReference type="Proteomes" id="UP000008545">
    <property type="component" value="Chromosome I"/>
</dbReference>